<evidence type="ECO:0000256" key="5">
    <source>
        <dbReference type="ARBA" id="ARBA00023054"/>
    </source>
</evidence>
<keyword evidence="10" id="KW-1185">Reference proteome</keyword>
<sequence length="931" mass="106031">MAAQTEREIPLSLLNTNFLHTNSTSHTWPFSAIAELIDNAYDPDVSAKKFWIDKAKIGGQDCLTFTDNGAGMDYVKMHKMLSFGFSEKKAKNGHVPIGVYGNGFKSGSMRLGKDAIVFSKKGESMCVGMLSQTYLQEIQAESIYVPIPKHAASLQAILQNSLFQMEEELHAELEAINTHDSKGSTGTRIIIWNLRKTSSDFSEFDFESDGYDIKIPDDVYESENEKYKQSLRAYCSVLYLKPRMQIIIFGQKVKTQLIAKSLACVVTEKYTPTFLNKKSIPITFGYNPKSKEHYGVMMYHKNRLIKAYERVGCQNRANKKGVGVIVVIECSFLKPTHNKQDFDFTDEYRKTMKVLGTKLDDYCKAMQNKIDHSTVPAEEIPECPDQSWVQCDDCLKWRKLPDGINPDKLPEKWFCRMNPNTEYRKCETPEEAEDNGDETSTYMKYKERKRNQKKQQEQKKLQMEEQQRQSELPKEENEFQRRQENLLDGAGPSPSRSSTAAETTRNLDDSRPLPQSASCPTDNMSSSSITRRKRSLEQTESQALKKARALREYCSIAPDGPSTFKVLSDVPTSQMEISENNDSVDKEDTKCNTDDDDVILDETKSTPRAKPLTFNLAKVKLERSTNNDVQDSDPVSMETPATEASTCEMTGPSISNDQVSMITQTECGMVVKVEEDKQRKEEVVINKEETENDATTMEQSSSEVEYKKDKDTKMNRSIKDSMETDRCSADIESKPSLSEGSDREKDGPSPIPEQTSMRSLLNIHHVPTLEAQEQQDSLLELMDATAQERDEFKGQAQSLALELEKKELTVNLLLKELTFKKKFSHQSMQTDPVDEKDYKTLYLQATQHIEQLTQTINELKKKKQEENPQILLDSLNQEKAHCEQMQKDLDELRKKLEECRNETASSANHVNPIKEDGETNERPVGEEKKQS</sequence>
<evidence type="ECO:0000256" key="7">
    <source>
        <dbReference type="SAM" id="MobiDB-lite"/>
    </source>
</evidence>
<evidence type="ECO:0000256" key="4">
    <source>
        <dbReference type="ARBA" id="ARBA00022833"/>
    </source>
</evidence>
<dbReference type="Gene3D" id="3.30.565.10">
    <property type="entry name" value="Histidine kinase-like ATPase, C-terminal domain"/>
    <property type="match status" value="1"/>
</dbReference>
<protein>
    <submittedName>
        <fullName evidence="9">MORC family CW-type zinc finger protein 3</fullName>
    </submittedName>
</protein>
<feature type="region of interest" description="Disordered" evidence="7">
    <location>
        <begin position="676"/>
        <end position="755"/>
    </location>
</feature>
<dbReference type="InterPro" id="IPR041006">
    <property type="entry name" value="Morc_S5"/>
</dbReference>
<accession>A0A9W7WU45</accession>
<name>A0A9W7WU45_TRIRA</name>
<dbReference type="PANTHER" id="PTHR23336">
    <property type="entry name" value="ZINC FINGER CW-TYPE COILED-COIL DOMAIN PROTEIN 3"/>
    <property type="match status" value="1"/>
</dbReference>
<dbReference type="GO" id="GO:0016605">
    <property type="term" value="C:PML body"/>
    <property type="evidence" value="ECO:0007669"/>
    <property type="project" value="TreeGrafter"/>
</dbReference>
<dbReference type="EMBL" id="JAFHDT010000006">
    <property type="protein sequence ID" value="KAI7808314.1"/>
    <property type="molecule type" value="Genomic_DNA"/>
</dbReference>
<comment type="caution">
    <text evidence="9">The sequence shown here is derived from an EMBL/GenBank/DDBJ whole genome shotgun (WGS) entry which is preliminary data.</text>
</comment>
<evidence type="ECO:0000259" key="8">
    <source>
        <dbReference type="PROSITE" id="PS51050"/>
    </source>
</evidence>
<evidence type="ECO:0000256" key="1">
    <source>
        <dbReference type="ARBA" id="ARBA00004123"/>
    </source>
</evidence>
<evidence type="ECO:0000313" key="10">
    <source>
        <dbReference type="Proteomes" id="UP001059041"/>
    </source>
</evidence>
<feature type="compositionally biased region" description="Basic and acidic residues" evidence="7">
    <location>
        <begin position="583"/>
        <end position="593"/>
    </location>
</feature>
<dbReference type="GO" id="GO:0008270">
    <property type="term" value="F:zinc ion binding"/>
    <property type="evidence" value="ECO:0007669"/>
    <property type="project" value="UniProtKB-KW"/>
</dbReference>
<feature type="region of interest" description="Disordered" evidence="7">
    <location>
        <begin position="426"/>
        <end position="546"/>
    </location>
</feature>
<evidence type="ECO:0000256" key="3">
    <source>
        <dbReference type="ARBA" id="ARBA00022771"/>
    </source>
</evidence>
<feature type="region of interest" description="Disordered" evidence="7">
    <location>
        <begin position="899"/>
        <end position="931"/>
    </location>
</feature>
<reference evidence="9" key="1">
    <citation type="submission" date="2021-02" db="EMBL/GenBank/DDBJ databases">
        <title>Comparative genomics reveals that relaxation of natural selection precedes convergent phenotypic evolution of cavefish.</title>
        <authorList>
            <person name="Peng Z."/>
        </authorList>
    </citation>
    <scope>NUCLEOTIDE SEQUENCE</scope>
    <source>
        <tissue evidence="9">Muscle</tissue>
    </source>
</reference>
<keyword evidence="3" id="KW-0863">Zinc-finger</keyword>
<dbReference type="GO" id="GO:0016887">
    <property type="term" value="F:ATP hydrolysis activity"/>
    <property type="evidence" value="ECO:0007669"/>
    <property type="project" value="InterPro"/>
</dbReference>
<feature type="compositionally biased region" description="Polar residues" evidence="7">
    <location>
        <begin position="494"/>
        <end position="504"/>
    </location>
</feature>
<feature type="compositionally biased region" description="Basic and acidic residues" evidence="7">
    <location>
        <begin position="704"/>
        <end position="733"/>
    </location>
</feature>
<feature type="compositionally biased region" description="Polar residues" evidence="7">
    <location>
        <begin position="693"/>
        <end position="703"/>
    </location>
</feature>
<feature type="compositionally biased region" description="Basic and acidic residues" evidence="7">
    <location>
        <begin position="676"/>
        <end position="689"/>
    </location>
</feature>
<dbReference type="PANTHER" id="PTHR23336:SF17">
    <property type="entry name" value="MORC FAMILY CW-TYPE ZINC FINGER PROTEIN 3"/>
    <property type="match status" value="1"/>
</dbReference>
<feature type="region of interest" description="Disordered" evidence="7">
    <location>
        <begin position="623"/>
        <end position="655"/>
    </location>
</feature>
<feature type="domain" description="CW-type" evidence="8">
    <location>
        <begin position="382"/>
        <end position="434"/>
    </location>
</feature>
<feature type="compositionally biased region" description="Polar residues" evidence="7">
    <location>
        <begin position="513"/>
        <end position="529"/>
    </location>
</feature>
<dbReference type="Pfam" id="PF17942">
    <property type="entry name" value="Morc6_S5"/>
    <property type="match status" value="1"/>
</dbReference>
<dbReference type="InterPro" id="IPR045261">
    <property type="entry name" value="MORC_ATPase"/>
</dbReference>
<comment type="subcellular location">
    <subcellularLocation>
        <location evidence="1">Nucleus</location>
    </subcellularLocation>
</comment>
<feature type="compositionally biased region" description="Basic and acidic residues" evidence="7">
    <location>
        <begin position="912"/>
        <end position="931"/>
    </location>
</feature>
<dbReference type="SUPFAM" id="SSF55874">
    <property type="entry name" value="ATPase domain of HSP90 chaperone/DNA topoisomerase II/histidine kinase"/>
    <property type="match status" value="1"/>
</dbReference>
<keyword evidence="6" id="KW-0539">Nucleus</keyword>
<dbReference type="AlphaFoldDB" id="A0A9W7WU45"/>
<dbReference type="Proteomes" id="UP001059041">
    <property type="component" value="Linkage Group LG6"/>
</dbReference>
<evidence type="ECO:0000256" key="2">
    <source>
        <dbReference type="ARBA" id="ARBA00022723"/>
    </source>
</evidence>
<dbReference type="Pfam" id="PF13589">
    <property type="entry name" value="HATPase_c_3"/>
    <property type="match status" value="1"/>
</dbReference>
<keyword evidence="4" id="KW-0862">Zinc</keyword>
<evidence type="ECO:0000313" key="9">
    <source>
        <dbReference type="EMBL" id="KAI7808314.1"/>
    </source>
</evidence>
<dbReference type="InterPro" id="IPR011124">
    <property type="entry name" value="Znf_CW"/>
</dbReference>
<feature type="region of interest" description="Disordered" evidence="7">
    <location>
        <begin position="576"/>
        <end position="604"/>
    </location>
</feature>
<dbReference type="InterPro" id="IPR036890">
    <property type="entry name" value="HATPase_C_sf"/>
</dbReference>
<dbReference type="CDD" id="cd16931">
    <property type="entry name" value="HATPase_MORC-like"/>
    <property type="match status" value="1"/>
</dbReference>
<evidence type="ECO:0000256" key="6">
    <source>
        <dbReference type="ARBA" id="ARBA00023242"/>
    </source>
</evidence>
<feature type="compositionally biased region" description="Basic and acidic residues" evidence="7">
    <location>
        <begin position="454"/>
        <end position="485"/>
    </location>
</feature>
<dbReference type="Gene3D" id="3.30.40.100">
    <property type="match status" value="1"/>
</dbReference>
<dbReference type="PROSITE" id="PS51050">
    <property type="entry name" value="ZF_CW"/>
    <property type="match status" value="1"/>
</dbReference>
<keyword evidence="5" id="KW-0175">Coiled coil</keyword>
<proteinExistence type="predicted"/>
<feature type="compositionally biased region" description="Polar residues" evidence="7">
    <location>
        <begin position="642"/>
        <end position="655"/>
    </location>
</feature>
<organism evidence="9 10">
    <name type="scientific">Triplophysa rosa</name>
    <name type="common">Cave loach</name>
    <dbReference type="NCBI Taxonomy" id="992332"/>
    <lineage>
        <taxon>Eukaryota</taxon>
        <taxon>Metazoa</taxon>
        <taxon>Chordata</taxon>
        <taxon>Craniata</taxon>
        <taxon>Vertebrata</taxon>
        <taxon>Euteleostomi</taxon>
        <taxon>Actinopterygii</taxon>
        <taxon>Neopterygii</taxon>
        <taxon>Teleostei</taxon>
        <taxon>Ostariophysi</taxon>
        <taxon>Cypriniformes</taxon>
        <taxon>Nemacheilidae</taxon>
        <taxon>Triplophysa</taxon>
    </lineage>
</organism>
<dbReference type="Pfam" id="PF07496">
    <property type="entry name" value="zf-CW"/>
    <property type="match status" value="1"/>
</dbReference>
<keyword evidence="2" id="KW-0479">Metal-binding</keyword>
<gene>
    <name evidence="9" type="ORF">IRJ41_001974</name>
</gene>